<gene>
    <name evidence="2" type="ORF">GCM10007890_38820</name>
</gene>
<protein>
    <submittedName>
        <fullName evidence="2">Uncharacterized protein</fullName>
    </submittedName>
</protein>
<evidence type="ECO:0000313" key="2">
    <source>
        <dbReference type="EMBL" id="GLS71869.1"/>
    </source>
</evidence>
<dbReference type="Proteomes" id="UP001157440">
    <property type="component" value="Unassembled WGS sequence"/>
</dbReference>
<keyword evidence="3" id="KW-1185">Reference proteome</keyword>
<accession>A0AA37TJ15</accession>
<reference evidence="3" key="1">
    <citation type="journal article" date="2019" name="Int. J. Syst. Evol. Microbiol.">
        <title>The Global Catalogue of Microorganisms (GCM) 10K type strain sequencing project: providing services to taxonomists for standard genome sequencing and annotation.</title>
        <authorList>
            <consortium name="The Broad Institute Genomics Platform"/>
            <consortium name="The Broad Institute Genome Sequencing Center for Infectious Disease"/>
            <person name="Wu L."/>
            <person name="Ma J."/>
        </authorList>
    </citation>
    <scope>NUCLEOTIDE SEQUENCE [LARGE SCALE GENOMIC DNA]</scope>
    <source>
        <strain evidence="3">NBRC 103632</strain>
    </source>
</reference>
<organism evidence="2 3">
    <name type="scientific">Methylobacterium tardum</name>
    <dbReference type="NCBI Taxonomy" id="374432"/>
    <lineage>
        <taxon>Bacteria</taxon>
        <taxon>Pseudomonadati</taxon>
        <taxon>Pseudomonadota</taxon>
        <taxon>Alphaproteobacteria</taxon>
        <taxon>Hyphomicrobiales</taxon>
        <taxon>Methylobacteriaceae</taxon>
        <taxon>Methylobacterium</taxon>
    </lineage>
</organism>
<feature type="region of interest" description="Disordered" evidence="1">
    <location>
        <begin position="1"/>
        <end position="35"/>
    </location>
</feature>
<comment type="caution">
    <text evidence="2">The sequence shown here is derived from an EMBL/GenBank/DDBJ whole genome shotgun (WGS) entry which is preliminary data.</text>
</comment>
<evidence type="ECO:0000313" key="3">
    <source>
        <dbReference type="Proteomes" id="UP001157440"/>
    </source>
</evidence>
<dbReference type="AlphaFoldDB" id="A0AA37TJ15"/>
<evidence type="ECO:0000256" key="1">
    <source>
        <dbReference type="SAM" id="MobiDB-lite"/>
    </source>
</evidence>
<proteinExistence type="predicted"/>
<name>A0AA37TJ15_9HYPH</name>
<sequence>MLVPGAAAALQDTGPETGDRTQAMGGGKPGHSAADDADINLLPQARAFGIRQVEHRHRLTSPEALRK</sequence>
<dbReference type="EMBL" id="BSPL01000019">
    <property type="protein sequence ID" value="GLS71869.1"/>
    <property type="molecule type" value="Genomic_DNA"/>
</dbReference>